<evidence type="ECO:0000313" key="12">
    <source>
        <dbReference type="Proteomes" id="UP001595823"/>
    </source>
</evidence>
<comment type="similarity">
    <text evidence="7 10">Belongs to the fluoride channel Fluc/FEX (TC 1.A.43) family.</text>
</comment>
<evidence type="ECO:0000313" key="11">
    <source>
        <dbReference type="EMBL" id="MFC4335146.1"/>
    </source>
</evidence>
<protein>
    <recommendedName>
        <fullName evidence="10">Fluoride-specific ion channel FluC</fullName>
    </recommendedName>
</protein>
<dbReference type="PANTHER" id="PTHR28259:SF1">
    <property type="entry name" value="FLUORIDE EXPORT PROTEIN 1-RELATED"/>
    <property type="match status" value="1"/>
</dbReference>
<keyword evidence="10" id="KW-0406">Ion transport</keyword>
<sequence length="147" mass="15481">MNGIGWGRALRGAPKRALLAVSLGGVVGALARYGVSLLFPKDPHHFDVATFLVNVLGGFLIGMLMVFAVELRPGTGYLRPFLGVGVMGGFTSFSAYILDIGRAVGAGERMLAVTYAFTTIAGALGAAALGMYAMRRIDRRFGIGVRE</sequence>
<feature type="transmembrane region" description="Helical" evidence="10">
    <location>
        <begin position="51"/>
        <end position="69"/>
    </location>
</feature>
<comment type="activity regulation">
    <text evidence="10">Na(+) is not transported, but it plays an essential structural role and its presence is essential for fluoride channel function.</text>
</comment>
<dbReference type="Proteomes" id="UP001595823">
    <property type="component" value="Unassembled WGS sequence"/>
</dbReference>
<feature type="transmembrane region" description="Helical" evidence="10">
    <location>
        <begin position="110"/>
        <end position="133"/>
    </location>
</feature>
<keyword evidence="6 10" id="KW-0407">Ion channel</keyword>
<evidence type="ECO:0000256" key="6">
    <source>
        <dbReference type="ARBA" id="ARBA00023303"/>
    </source>
</evidence>
<keyword evidence="5 10" id="KW-0472">Membrane</keyword>
<keyword evidence="4 10" id="KW-1133">Transmembrane helix</keyword>
<evidence type="ECO:0000256" key="9">
    <source>
        <dbReference type="ARBA" id="ARBA00049940"/>
    </source>
</evidence>
<keyword evidence="10" id="KW-0915">Sodium</keyword>
<evidence type="ECO:0000256" key="4">
    <source>
        <dbReference type="ARBA" id="ARBA00022989"/>
    </source>
</evidence>
<keyword evidence="3 10" id="KW-0812">Transmembrane</keyword>
<keyword evidence="2 10" id="KW-1003">Cell membrane</keyword>
<dbReference type="Pfam" id="PF02537">
    <property type="entry name" value="CRCB"/>
    <property type="match status" value="1"/>
</dbReference>
<evidence type="ECO:0000256" key="3">
    <source>
        <dbReference type="ARBA" id="ARBA00022692"/>
    </source>
</evidence>
<evidence type="ECO:0000256" key="5">
    <source>
        <dbReference type="ARBA" id="ARBA00023136"/>
    </source>
</evidence>
<evidence type="ECO:0000256" key="7">
    <source>
        <dbReference type="ARBA" id="ARBA00035120"/>
    </source>
</evidence>
<evidence type="ECO:0000256" key="1">
    <source>
        <dbReference type="ARBA" id="ARBA00004651"/>
    </source>
</evidence>
<keyword evidence="10" id="KW-0813">Transport</keyword>
<keyword evidence="12" id="KW-1185">Reference proteome</keyword>
<feature type="binding site" evidence="10">
    <location>
        <position position="91"/>
    </location>
    <ligand>
        <name>Na(+)</name>
        <dbReference type="ChEBI" id="CHEBI:29101"/>
        <note>structural</note>
    </ligand>
</feature>
<comment type="subcellular location">
    <subcellularLocation>
        <location evidence="1 10">Cell membrane</location>
        <topology evidence="1 10">Multi-pass membrane protein</topology>
    </subcellularLocation>
</comment>
<dbReference type="InterPro" id="IPR003691">
    <property type="entry name" value="FluC"/>
</dbReference>
<dbReference type="EMBL" id="JBHSDK010000012">
    <property type="protein sequence ID" value="MFC4335146.1"/>
    <property type="molecule type" value="Genomic_DNA"/>
</dbReference>
<organism evidence="11 12">
    <name type="scientific">Salininema proteolyticum</name>
    <dbReference type="NCBI Taxonomy" id="1607685"/>
    <lineage>
        <taxon>Bacteria</taxon>
        <taxon>Bacillati</taxon>
        <taxon>Actinomycetota</taxon>
        <taxon>Actinomycetes</taxon>
        <taxon>Glycomycetales</taxon>
        <taxon>Glycomycetaceae</taxon>
        <taxon>Salininema</taxon>
    </lineage>
</organism>
<comment type="function">
    <text evidence="9 10">Fluoride-specific ion channel. Important for reducing fluoride concentration in the cell, thus reducing its toxicity.</text>
</comment>
<evidence type="ECO:0000256" key="10">
    <source>
        <dbReference type="HAMAP-Rule" id="MF_00454"/>
    </source>
</evidence>
<dbReference type="HAMAP" id="MF_00454">
    <property type="entry name" value="FluC"/>
    <property type="match status" value="1"/>
</dbReference>
<feature type="transmembrane region" description="Helical" evidence="10">
    <location>
        <begin position="81"/>
        <end position="98"/>
    </location>
</feature>
<evidence type="ECO:0000256" key="8">
    <source>
        <dbReference type="ARBA" id="ARBA00035585"/>
    </source>
</evidence>
<feature type="binding site" evidence="10">
    <location>
        <position position="88"/>
    </location>
    <ligand>
        <name>Na(+)</name>
        <dbReference type="ChEBI" id="CHEBI:29101"/>
        <note>structural</note>
    </ligand>
</feature>
<feature type="transmembrane region" description="Helical" evidence="10">
    <location>
        <begin position="17"/>
        <end position="39"/>
    </location>
</feature>
<accession>A0ABV8TWH8</accession>
<proteinExistence type="inferred from homology"/>
<comment type="catalytic activity">
    <reaction evidence="8">
        <text>fluoride(in) = fluoride(out)</text>
        <dbReference type="Rhea" id="RHEA:76159"/>
        <dbReference type="ChEBI" id="CHEBI:17051"/>
    </reaction>
    <physiologicalReaction direction="left-to-right" evidence="8">
        <dbReference type="Rhea" id="RHEA:76160"/>
    </physiologicalReaction>
</comment>
<dbReference type="RefSeq" id="WP_380619553.1">
    <property type="nucleotide sequence ID" value="NZ_JBHSDK010000012.1"/>
</dbReference>
<comment type="caution">
    <text evidence="11">The sequence shown here is derived from an EMBL/GenBank/DDBJ whole genome shotgun (WGS) entry which is preliminary data.</text>
</comment>
<name>A0ABV8TWH8_9ACTN</name>
<evidence type="ECO:0000256" key="2">
    <source>
        <dbReference type="ARBA" id="ARBA00022475"/>
    </source>
</evidence>
<dbReference type="PANTHER" id="PTHR28259">
    <property type="entry name" value="FLUORIDE EXPORT PROTEIN 1-RELATED"/>
    <property type="match status" value="1"/>
</dbReference>
<gene>
    <name evidence="10" type="primary">fluC</name>
    <name evidence="10" type="synonym">crcB</name>
    <name evidence="11" type="ORF">ACFPET_08030</name>
</gene>
<keyword evidence="10" id="KW-0479">Metal-binding</keyword>
<reference evidence="12" key="1">
    <citation type="journal article" date="2019" name="Int. J. Syst. Evol. Microbiol.">
        <title>The Global Catalogue of Microorganisms (GCM) 10K type strain sequencing project: providing services to taxonomists for standard genome sequencing and annotation.</title>
        <authorList>
            <consortium name="The Broad Institute Genomics Platform"/>
            <consortium name="The Broad Institute Genome Sequencing Center for Infectious Disease"/>
            <person name="Wu L."/>
            <person name="Ma J."/>
        </authorList>
    </citation>
    <scope>NUCLEOTIDE SEQUENCE [LARGE SCALE GENOMIC DNA]</scope>
    <source>
        <strain evidence="12">IBRC-M 10908</strain>
    </source>
</reference>